<dbReference type="AlphaFoldDB" id="A0A2T8HJ60"/>
<organism evidence="2 3">
    <name type="scientific">Sphingobacterium corticibacter</name>
    <dbReference type="NCBI Taxonomy" id="2171749"/>
    <lineage>
        <taxon>Bacteria</taxon>
        <taxon>Pseudomonadati</taxon>
        <taxon>Bacteroidota</taxon>
        <taxon>Sphingobacteriia</taxon>
        <taxon>Sphingobacteriales</taxon>
        <taxon>Sphingobacteriaceae</taxon>
        <taxon>Sphingobacterium</taxon>
    </lineage>
</organism>
<sequence>MKQTFVFIFVLALSSILSSNGFAQQSDNRTKIQLTITFEGKEIVTDLTGVSTSFSRNPENVETSASAAKDTVKATTTDYYGGNIYLGVDAHQISDDMLRVFSKKQTRFDGKITVVDTYARTPDRAITFKDAAVLSFSQQMSTYGESYGNSAMTFSCKEIAVNGIDIEQ</sequence>
<evidence type="ECO:0000313" key="3">
    <source>
        <dbReference type="Proteomes" id="UP000245627"/>
    </source>
</evidence>
<reference evidence="2 3" key="1">
    <citation type="submission" date="2018-04" db="EMBL/GenBank/DDBJ databases">
        <title>Sphingobacterium cortibacter sp. nov.</title>
        <authorList>
            <person name="Li Y."/>
        </authorList>
    </citation>
    <scope>NUCLEOTIDE SEQUENCE [LARGE SCALE GENOMIC DNA]</scope>
    <source>
        <strain evidence="2 3">2c-3</strain>
    </source>
</reference>
<protein>
    <recommendedName>
        <fullName evidence="4">Lipid/polyisoprenoid-binding YceI-like domain-containing protein</fullName>
    </recommendedName>
</protein>
<name>A0A2T8HJ60_9SPHI</name>
<evidence type="ECO:0000313" key="2">
    <source>
        <dbReference type="EMBL" id="PVH25410.1"/>
    </source>
</evidence>
<keyword evidence="3" id="KW-1185">Reference proteome</keyword>
<keyword evidence="1" id="KW-0732">Signal</keyword>
<dbReference type="Pfam" id="PF17642">
    <property type="entry name" value="TssD"/>
    <property type="match status" value="1"/>
</dbReference>
<evidence type="ECO:0008006" key="4">
    <source>
        <dbReference type="Google" id="ProtNLM"/>
    </source>
</evidence>
<dbReference type="GO" id="GO:0033104">
    <property type="term" value="C:type VI protein secretion system complex"/>
    <property type="evidence" value="ECO:0007669"/>
    <property type="project" value="InterPro"/>
</dbReference>
<dbReference type="EMBL" id="QDKG01000003">
    <property type="protein sequence ID" value="PVH25410.1"/>
    <property type="molecule type" value="Genomic_DNA"/>
</dbReference>
<feature type="chain" id="PRO_5015725617" description="Lipid/polyisoprenoid-binding YceI-like domain-containing protein" evidence="1">
    <location>
        <begin position="24"/>
        <end position="168"/>
    </location>
</feature>
<evidence type="ECO:0000256" key="1">
    <source>
        <dbReference type="SAM" id="SignalP"/>
    </source>
</evidence>
<dbReference type="RefSeq" id="WP_116775995.1">
    <property type="nucleotide sequence ID" value="NZ_QDKG01000003.1"/>
</dbReference>
<comment type="caution">
    <text evidence="2">The sequence shown here is derived from an EMBL/GenBank/DDBJ whole genome shotgun (WGS) entry which is preliminary data.</text>
</comment>
<feature type="signal peptide" evidence="1">
    <location>
        <begin position="1"/>
        <end position="23"/>
    </location>
</feature>
<proteinExistence type="predicted"/>
<dbReference type="Proteomes" id="UP000245627">
    <property type="component" value="Unassembled WGS sequence"/>
</dbReference>
<dbReference type="InterPro" id="IPR041408">
    <property type="entry name" value="Hcp_Tssd"/>
</dbReference>
<gene>
    <name evidence="2" type="ORF">DC487_10895</name>
</gene>
<accession>A0A2T8HJ60</accession>
<dbReference type="OrthoDB" id="706657at2"/>